<dbReference type="EMBL" id="BDIP01009348">
    <property type="protein sequence ID" value="GCA64997.1"/>
    <property type="molecule type" value="Genomic_DNA"/>
</dbReference>
<reference evidence="1 2" key="1">
    <citation type="journal article" date="2018" name="PLoS ONE">
        <title>The draft genome of Kipferlia bialata reveals reductive genome evolution in fornicate parasites.</title>
        <authorList>
            <person name="Tanifuji G."/>
            <person name="Takabayashi S."/>
            <person name="Kume K."/>
            <person name="Takagi M."/>
            <person name="Nakayama T."/>
            <person name="Kamikawa R."/>
            <person name="Inagaki Y."/>
            <person name="Hashimoto T."/>
        </authorList>
    </citation>
    <scope>NUCLEOTIDE SEQUENCE [LARGE SCALE GENOMIC DNA]</scope>
    <source>
        <strain evidence="1">NY0173</strain>
    </source>
</reference>
<name>A0A391NVC4_9EUKA</name>
<sequence length="48" mass="5463">KECDSCSVLEAMMADKLADGESWRDIKKEMKEYCKAQDVGVFETEICV</sequence>
<comment type="caution">
    <text evidence="1">The sequence shown here is derived from an EMBL/GenBank/DDBJ whole genome shotgun (WGS) entry which is preliminary data.</text>
</comment>
<evidence type="ECO:0000313" key="2">
    <source>
        <dbReference type="Proteomes" id="UP000265618"/>
    </source>
</evidence>
<feature type="non-terminal residue" evidence="1">
    <location>
        <position position="1"/>
    </location>
</feature>
<gene>
    <name evidence="1" type="ORF">KIPB_015961</name>
</gene>
<evidence type="ECO:0000313" key="1">
    <source>
        <dbReference type="EMBL" id="GCA64997.1"/>
    </source>
</evidence>
<dbReference type="AlphaFoldDB" id="A0A391NVC4"/>
<accession>A0A391NVC4</accession>
<feature type="non-terminal residue" evidence="1">
    <location>
        <position position="48"/>
    </location>
</feature>
<proteinExistence type="predicted"/>
<dbReference type="Proteomes" id="UP000265618">
    <property type="component" value="Unassembled WGS sequence"/>
</dbReference>
<protein>
    <submittedName>
        <fullName evidence="1">Uncharacterized protein</fullName>
    </submittedName>
</protein>
<organism evidence="1 2">
    <name type="scientific">Kipferlia bialata</name>
    <dbReference type="NCBI Taxonomy" id="797122"/>
    <lineage>
        <taxon>Eukaryota</taxon>
        <taxon>Metamonada</taxon>
        <taxon>Carpediemonas-like organisms</taxon>
        <taxon>Kipferlia</taxon>
    </lineage>
</organism>
<keyword evidence="2" id="KW-1185">Reference proteome</keyword>